<dbReference type="AlphaFoldDB" id="A0A9Q8YEC8"/>
<proteinExistence type="predicted"/>
<dbReference type="RefSeq" id="WP_252161018.1">
    <property type="nucleotide sequence ID" value="NZ_CP098809.1"/>
</dbReference>
<gene>
    <name evidence="2" type="ORF">NE863_33340</name>
</gene>
<keyword evidence="1" id="KW-1133">Transmembrane helix</keyword>
<geneLocation type="plasmid" evidence="2 3">
    <name>pB</name>
</geneLocation>
<protein>
    <submittedName>
        <fullName evidence="2">Uncharacterized protein</fullName>
    </submittedName>
</protein>
<sequence>MFQVLTRITTAGGVSRDLSIRPAAMLTRHIVHLAPLVAILVFAIALPVLVARLLGQRDAAKGASSSGMVFPWHRERPAVRGALRQNESDQ</sequence>
<dbReference type="EMBL" id="CP098809">
    <property type="protein sequence ID" value="USJ27347.1"/>
    <property type="molecule type" value="Genomic_DNA"/>
</dbReference>
<evidence type="ECO:0000256" key="1">
    <source>
        <dbReference type="SAM" id="Phobius"/>
    </source>
</evidence>
<evidence type="ECO:0000313" key="3">
    <source>
        <dbReference type="Proteomes" id="UP001055460"/>
    </source>
</evidence>
<keyword evidence="2" id="KW-0614">Plasmid</keyword>
<accession>A0A9Q8YEC8</accession>
<organism evidence="2 3">
    <name type="scientific">Ensifer adhaerens</name>
    <name type="common">Sinorhizobium morelense</name>
    <dbReference type="NCBI Taxonomy" id="106592"/>
    <lineage>
        <taxon>Bacteria</taxon>
        <taxon>Pseudomonadati</taxon>
        <taxon>Pseudomonadota</taxon>
        <taxon>Alphaproteobacteria</taxon>
        <taxon>Hyphomicrobiales</taxon>
        <taxon>Rhizobiaceae</taxon>
        <taxon>Sinorhizobium/Ensifer group</taxon>
        <taxon>Ensifer</taxon>
    </lineage>
</organism>
<dbReference type="Proteomes" id="UP001055460">
    <property type="component" value="Plasmid pB"/>
</dbReference>
<reference evidence="2" key="1">
    <citation type="submission" date="2022-06" db="EMBL/GenBank/DDBJ databases">
        <title>Physiological and biochemical characterization and genomic elucidation of a strain of the genus Ensifer adhaerens M8 that combines arsenic oxidation and chromium reduction.</title>
        <authorList>
            <person name="Li X."/>
            <person name="Yu c."/>
        </authorList>
    </citation>
    <scope>NUCLEOTIDE SEQUENCE</scope>
    <source>
        <strain evidence="2">M8</strain>
        <plasmid evidence="2">pB</plasmid>
    </source>
</reference>
<name>A0A9Q8YEC8_ENSAD</name>
<keyword evidence="1" id="KW-0472">Membrane</keyword>
<feature type="transmembrane region" description="Helical" evidence="1">
    <location>
        <begin position="30"/>
        <end position="51"/>
    </location>
</feature>
<evidence type="ECO:0000313" key="2">
    <source>
        <dbReference type="EMBL" id="USJ27347.1"/>
    </source>
</evidence>
<keyword evidence="1" id="KW-0812">Transmembrane</keyword>